<dbReference type="PIRSF" id="PIRSF001235">
    <property type="entry name" value="Amidase_carbamoylase"/>
    <property type="match status" value="1"/>
</dbReference>
<feature type="domain" description="Peptidase M20 dimerisation" evidence="3">
    <location>
        <begin position="213"/>
        <end position="312"/>
    </location>
</feature>
<dbReference type="PANTHER" id="PTHR32494:SF5">
    <property type="entry name" value="ALLANTOATE AMIDOHYDROLASE"/>
    <property type="match status" value="1"/>
</dbReference>
<dbReference type="InterPro" id="IPR010158">
    <property type="entry name" value="Amidase_Cbmase"/>
</dbReference>
<evidence type="ECO:0000256" key="1">
    <source>
        <dbReference type="ARBA" id="ARBA00006153"/>
    </source>
</evidence>
<dbReference type="NCBIfam" id="NF006771">
    <property type="entry name" value="PRK09290.1-5"/>
    <property type="match status" value="1"/>
</dbReference>
<organism evidence="4 5">
    <name type="scientific">Paenibacillus aceti</name>
    <dbReference type="NCBI Taxonomy" id="1820010"/>
    <lineage>
        <taxon>Bacteria</taxon>
        <taxon>Bacillati</taxon>
        <taxon>Bacillota</taxon>
        <taxon>Bacilli</taxon>
        <taxon>Bacillales</taxon>
        <taxon>Paenibacillaceae</taxon>
        <taxon>Paenibacillus</taxon>
    </lineage>
</organism>
<dbReference type="SUPFAM" id="SSF55031">
    <property type="entry name" value="Bacterial exopeptidase dimerisation domain"/>
    <property type="match status" value="1"/>
</dbReference>
<keyword evidence="5" id="KW-1185">Reference proteome</keyword>
<name>A0ABQ1VUK8_9BACL</name>
<gene>
    <name evidence="4" type="primary">allC</name>
    <name evidence="4" type="ORF">GCM10010913_19830</name>
</gene>
<reference evidence="5" key="1">
    <citation type="journal article" date="2019" name="Int. J. Syst. Evol. Microbiol.">
        <title>The Global Catalogue of Microorganisms (GCM) 10K type strain sequencing project: providing services to taxonomists for standard genome sequencing and annotation.</title>
        <authorList>
            <consortium name="The Broad Institute Genomics Platform"/>
            <consortium name="The Broad Institute Genome Sequencing Center for Infectious Disease"/>
            <person name="Wu L."/>
            <person name="Ma J."/>
        </authorList>
    </citation>
    <scope>NUCLEOTIDE SEQUENCE [LARGE SCALE GENOMIC DNA]</scope>
    <source>
        <strain evidence="5">CGMCC 1.15420</strain>
    </source>
</reference>
<dbReference type="PANTHER" id="PTHR32494">
    <property type="entry name" value="ALLANTOATE DEIMINASE-RELATED"/>
    <property type="match status" value="1"/>
</dbReference>
<dbReference type="GO" id="GO:0016787">
    <property type="term" value="F:hydrolase activity"/>
    <property type="evidence" value="ECO:0007669"/>
    <property type="project" value="UniProtKB-KW"/>
</dbReference>
<dbReference type="Proteomes" id="UP000608420">
    <property type="component" value="Unassembled WGS sequence"/>
</dbReference>
<dbReference type="InterPro" id="IPR017591">
    <property type="entry name" value="Allantoate_amidohydrolase"/>
</dbReference>
<dbReference type="Gene3D" id="3.30.70.360">
    <property type="match status" value="1"/>
</dbReference>
<dbReference type="InterPro" id="IPR011650">
    <property type="entry name" value="Peptidase_M20_dimer"/>
</dbReference>
<dbReference type="InterPro" id="IPR002933">
    <property type="entry name" value="Peptidase_M20"/>
</dbReference>
<evidence type="ECO:0000259" key="3">
    <source>
        <dbReference type="Pfam" id="PF07687"/>
    </source>
</evidence>
<accession>A0ABQ1VUK8</accession>
<evidence type="ECO:0000313" key="4">
    <source>
        <dbReference type="EMBL" id="GGF98105.1"/>
    </source>
</evidence>
<dbReference type="NCBIfam" id="TIGR01879">
    <property type="entry name" value="hydantase"/>
    <property type="match status" value="1"/>
</dbReference>
<dbReference type="Pfam" id="PF01546">
    <property type="entry name" value="Peptidase_M20"/>
    <property type="match status" value="1"/>
</dbReference>
<dbReference type="InterPro" id="IPR036264">
    <property type="entry name" value="Bact_exopeptidase_dim_dom"/>
</dbReference>
<evidence type="ECO:0000313" key="5">
    <source>
        <dbReference type="Proteomes" id="UP000608420"/>
    </source>
</evidence>
<dbReference type="Pfam" id="PF07687">
    <property type="entry name" value="M20_dimer"/>
    <property type="match status" value="1"/>
</dbReference>
<comment type="similarity">
    <text evidence="1">Belongs to the peptidase M20 family.</text>
</comment>
<dbReference type="NCBIfam" id="TIGR03176">
    <property type="entry name" value="AllC"/>
    <property type="match status" value="1"/>
</dbReference>
<dbReference type="NCBIfam" id="NF006768">
    <property type="entry name" value="PRK09290.1-1"/>
    <property type="match status" value="1"/>
</dbReference>
<keyword evidence="2 4" id="KW-0378">Hydrolase</keyword>
<dbReference type="Gene3D" id="3.40.630.10">
    <property type="entry name" value="Zn peptidases"/>
    <property type="match status" value="1"/>
</dbReference>
<dbReference type="CDD" id="cd03884">
    <property type="entry name" value="M20_bAS"/>
    <property type="match status" value="1"/>
</dbReference>
<dbReference type="EMBL" id="BMIW01000011">
    <property type="protein sequence ID" value="GGF98105.1"/>
    <property type="molecule type" value="Genomic_DNA"/>
</dbReference>
<dbReference type="SUPFAM" id="SSF53187">
    <property type="entry name" value="Zn-dependent exopeptidases"/>
    <property type="match status" value="1"/>
</dbReference>
<proteinExistence type="inferred from homology"/>
<sequence length="412" mass="45949">MSMQELSHDIMQLLEWLGYFGDDPEGGITRLLYSKEWLEAQKALEGWMKQEGFDVYFDEIGNLFGGLQGTKYQDETILTGSHVDTVRNGGLYDGQYGIVAGLLAVKYLKETYGQPLRNLQVVSMAEEEGSRFPYAFWGSKNIVGTAKREEVQNIADFDGIAFVDAMRECGFRFRDESAEIRRDLKAFVEIHIEQGSVLEKEGQSVGVVHSIVGQRRFTIEVNGEANHAGTTPMGYRKDAVQAASAMICDIINRAKQHGDPLVATVGKIEVKPNVVNVVPGHALFTLDVRHTEKSEIIQFTEEITASLKRIAEDMGVELNIDMWMDADPVPMDGRIVEVIERQCKEKGLNYRLMHSGAGHDSQILAELTPTAMIFVPSRDGISHNPAEYTEPHDLAEGVKALIGTLYKLAYQE</sequence>
<protein>
    <submittedName>
        <fullName evidence="4">Zn-dependent hydrolase</fullName>
    </submittedName>
</protein>
<comment type="caution">
    <text evidence="4">The sequence shown here is derived from an EMBL/GenBank/DDBJ whole genome shotgun (WGS) entry which is preliminary data.</text>
</comment>
<evidence type="ECO:0000256" key="2">
    <source>
        <dbReference type="ARBA" id="ARBA00022801"/>
    </source>
</evidence>